<evidence type="ECO:0000256" key="1">
    <source>
        <dbReference type="SAM" id="MobiDB-lite"/>
    </source>
</evidence>
<sequence length="278" mass="29909">MSSTKLRRRHTDSESGAGDPSSSSSSMSVLPTSPTKKLFRNVALILTPGRHKRAIRRRAYSEASNSSAYESLTSSRSSGAEVAYDVAQVLGTISTSGGSIYEDAIKCRVAPVPVAKSNALLGSVNLRTSSSSTPSKPQEQEAEAPVDPAYAALMPILYELEAMHELPRCKAVAAEHNDEDYMQFWETFSQLSAKNILSAVYAIRAGVLDAPIPCDAGAASTGAAVFLRCQVRTGSNFGAKAMSRRALETSWNPTQVRFQPPQKLEENASLGYRTQTLQ</sequence>
<keyword evidence="3" id="KW-1185">Reference proteome</keyword>
<evidence type="ECO:0000313" key="3">
    <source>
        <dbReference type="Proteomes" id="UP001215151"/>
    </source>
</evidence>
<dbReference type="Proteomes" id="UP001215151">
    <property type="component" value="Unassembled WGS sequence"/>
</dbReference>
<reference evidence="2" key="1">
    <citation type="submission" date="2022-11" db="EMBL/GenBank/DDBJ databases">
        <title>Genome Sequence of Cubamyces cubensis.</title>
        <authorList>
            <person name="Buettner E."/>
        </authorList>
    </citation>
    <scope>NUCLEOTIDE SEQUENCE</scope>
    <source>
        <strain evidence="2">MPL-01</strain>
    </source>
</reference>
<gene>
    <name evidence="2" type="ORF">ONZ51_g6705</name>
</gene>
<dbReference type="AlphaFoldDB" id="A0AAD7X9U7"/>
<organism evidence="2 3">
    <name type="scientific">Trametes cubensis</name>
    <dbReference type="NCBI Taxonomy" id="1111947"/>
    <lineage>
        <taxon>Eukaryota</taxon>
        <taxon>Fungi</taxon>
        <taxon>Dikarya</taxon>
        <taxon>Basidiomycota</taxon>
        <taxon>Agaricomycotina</taxon>
        <taxon>Agaricomycetes</taxon>
        <taxon>Polyporales</taxon>
        <taxon>Polyporaceae</taxon>
        <taxon>Trametes</taxon>
    </lineage>
</organism>
<accession>A0AAD7X9U7</accession>
<comment type="caution">
    <text evidence="2">The sequence shown here is derived from an EMBL/GenBank/DDBJ whole genome shotgun (WGS) entry which is preliminary data.</text>
</comment>
<evidence type="ECO:0000313" key="2">
    <source>
        <dbReference type="EMBL" id="KAJ8475235.1"/>
    </source>
</evidence>
<proteinExistence type="predicted"/>
<protein>
    <submittedName>
        <fullName evidence="2">Uncharacterized protein</fullName>
    </submittedName>
</protein>
<feature type="compositionally biased region" description="Polar residues" evidence="1">
    <location>
        <begin position="126"/>
        <end position="137"/>
    </location>
</feature>
<dbReference type="EMBL" id="JAPEVG010000165">
    <property type="protein sequence ID" value="KAJ8475235.1"/>
    <property type="molecule type" value="Genomic_DNA"/>
</dbReference>
<feature type="region of interest" description="Disordered" evidence="1">
    <location>
        <begin position="126"/>
        <end position="145"/>
    </location>
</feature>
<feature type="compositionally biased region" description="Low complexity" evidence="1">
    <location>
        <begin position="14"/>
        <end position="33"/>
    </location>
</feature>
<name>A0AAD7X9U7_9APHY</name>
<feature type="compositionally biased region" description="Basic residues" evidence="1">
    <location>
        <begin position="1"/>
        <end position="10"/>
    </location>
</feature>
<feature type="region of interest" description="Disordered" evidence="1">
    <location>
        <begin position="1"/>
        <end position="33"/>
    </location>
</feature>